<sequence>MMNVPMGLLILAVSFSVKAAGQGEPMEPFLGILKLVIALGGLVVVLTAARWLYSWYQCRKVTRTATESVKERVARGQKPYC</sequence>
<dbReference type="Proteomes" id="UP000182085">
    <property type="component" value="Chromosome I"/>
</dbReference>
<dbReference type="AlphaFoldDB" id="A0AAE8HIA9"/>
<protein>
    <submittedName>
        <fullName evidence="3">Uncharacterized protein</fullName>
    </submittedName>
</protein>
<keyword evidence="4" id="KW-1185">Reference proteome</keyword>
<feature type="chain" id="PRO_5042193016" evidence="2">
    <location>
        <begin position="20"/>
        <end position="81"/>
    </location>
</feature>
<dbReference type="EMBL" id="LT629801">
    <property type="protein sequence ID" value="SDV17041.1"/>
    <property type="molecule type" value="Genomic_DNA"/>
</dbReference>
<keyword evidence="2" id="KW-0732">Signal</keyword>
<evidence type="ECO:0000256" key="2">
    <source>
        <dbReference type="SAM" id="SignalP"/>
    </source>
</evidence>
<evidence type="ECO:0000313" key="4">
    <source>
        <dbReference type="Proteomes" id="UP000182085"/>
    </source>
</evidence>
<evidence type="ECO:0000313" key="3">
    <source>
        <dbReference type="EMBL" id="SDV17041.1"/>
    </source>
</evidence>
<proteinExistence type="predicted"/>
<evidence type="ECO:0000256" key="1">
    <source>
        <dbReference type="SAM" id="Phobius"/>
    </source>
</evidence>
<keyword evidence="1" id="KW-0812">Transmembrane</keyword>
<name>A0AAE8HIA9_9PSED</name>
<keyword evidence="1" id="KW-0472">Membrane</keyword>
<dbReference type="RefSeq" id="WP_131657989.1">
    <property type="nucleotide sequence ID" value="NZ_BAAAEG010000002.1"/>
</dbReference>
<reference evidence="3 4" key="1">
    <citation type="submission" date="2016-10" db="EMBL/GenBank/DDBJ databases">
        <authorList>
            <person name="Varghese N."/>
            <person name="Submissions S."/>
        </authorList>
    </citation>
    <scope>NUCLEOTIDE SEQUENCE [LARGE SCALE GENOMIC DNA]</scope>
    <source>
        <strain evidence="3 4">BS2777</strain>
    </source>
</reference>
<keyword evidence="1" id="KW-1133">Transmembrane helix</keyword>
<feature type="transmembrane region" description="Helical" evidence="1">
    <location>
        <begin position="29"/>
        <end position="53"/>
    </location>
</feature>
<accession>A0AAE8HIA9</accession>
<feature type="signal peptide" evidence="2">
    <location>
        <begin position="1"/>
        <end position="19"/>
    </location>
</feature>
<gene>
    <name evidence="3" type="ORF">SAMN04490209_5823</name>
</gene>
<organism evidence="3 4">
    <name type="scientific">Pseudomonas rhodesiae</name>
    <dbReference type="NCBI Taxonomy" id="76760"/>
    <lineage>
        <taxon>Bacteria</taxon>
        <taxon>Pseudomonadati</taxon>
        <taxon>Pseudomonadota</taxon>
        <taxon>Gammaproteobacteria</taxon>
        <taxon>Pseudomonadales</taxon>
        <taxon>Pseudomonadaceae</taxon>
        <taxon>Pseudomonas</taxon>
    </lineage>
</organism>